<evidence type="ECO:0000256" key="7">
    <source>
        <dbReference type="ARBA" id="ARBA00022857"/>
    </source>
</evidence>
<dbReference type="InterPro" id="IPR024072">
    <property type="entry name" value="DHFR-like_dom_sf"/>
</dbReference>
<dbReference type="Gene3D" id="3.40.430.10">
    <property type="entry name" value="Dihydrofolate Reductase, subunit A"/>
    <property type="match status" value="1"/>
</dbReference>
<evidence type="ECO:0000256" key="9">
    <source>
        <dbReference type="ARBA" id="ARBA00030073"/>
    </source>
</evidence>
<sequence>MELEPTLGSFLEPYLPKKHNGVKENKPQTPSTYLRAVSPAAETSQLGEQPTSEKLQDAQDKTTSSRSKRPFITLTWAQSIDGRIAGAVGTRTRISGPETKVMTHYQRSRHDAILVGARTALTDDPKLNCRFPETGAHMIRPVVVDPSARWCYSTSTARQVFLQKAGIAPFIVVKKDAPVKEEEESLLEKDGGRYVRLDLGSDLEANWNLIFDGLGDLGIKSVMVEGGSFVIESLITSGLPDSVIITIGSVFLGRHGVSVSPQIALKLEEVTWWRGHEDAVVAGRPAKTD</sequence>
<keyword evidence="6" id="KW-0686">Riboflavin biosynthesis</keyword>
<dbReference type="EC" id="1.1.1.302" evidence="4"/>
<protein>
    <recommendedName>
        <fullName evidence="5">2,5-diamino-6-ribosylamino-4(3H)-pyrimidinone 5'-phosphate reductase</fullName>
        <ecNumber evidence="4">1.1.1.302</ecNumber>
    </recommendedName>
    <alternativeName>
        <fullName evidence="10">2,5-diamino-6-(5-phospho-D-ribosylamino)pyrimidin-4(3H)-one reductase</fullName>
    </alternativeName>
    <alternativeName>
        <fullName evidence="9">2,5-diamino-6-ribitylamino-4(3H)-pyrimidinone 5'-phosphate synthase</fullName>
    </alternativeName>
</protein>
<dbReference type="AlphaFoldDB" id="A0A2V1AW15"/>
<dbReference type="GO" id="GO:0008703">
    <property type="term" value="F:5-amino-6-(5-phosphoribosylamino)uracil reductase activity"/>
    <property type="evidence" value="ECO:0007669"/>
    <property type="project" value="InterPro"/>
</dbReference>
<evidence type="ECO:0000256" key="12">
    <source>
        <dbReference type="ARBA" id="ARBA00049020"/>
    </source>
</evidence>
<comment type="catalytic activity">
    <reaction evidence="11">
        <text>2,5-diamino-6-(1-D-ribitylamino)pyrimidin-4(3H)-one 5'-phosphate + NAD(+) = 2,5-diamino-6-(1-D-ribosylamino)pyrimidin-4(3H)-one 5'-phosphate + NADH + H(+)</text>
        <dbReference type="Rhea" id="RHEA:27274"/>
        <dbReference type="ChEBI" id="CHEBI:15378"/>
        <dbReference type="ChEBI" id="CHEBI:57540"/>
        <dbReference type="ChEBI" id="CHEBI:57945"/>
        <dbReference type="ChEBI" id="CHEBI:58890"/>
        <dbReference type="ChEBI" id="CHEBI:59545"/>
        <dbReference type="EC" id="1.1.1.302"/>
    </reaction>
</comment>
<feature type="domain" description="Bacterial bifunctional deaminase-reductase C-terminal" evidence="14">
    <location>
        <begin position="70"/>
        <end position="280"/>
    </location>
</feature>
<evidence type="ECO:0000256" key="8">
    <source>
        <dbReference type="ARBA" id="ARBA00023002"/>
    </source>
</evidence>
<dbReference type="InterPro" id="IPR002734">
    <property type="entry name" value="RibDG_C"/>
</dbReference>
<feature type="compositionally biased region" description="Polar residues" evidence="13">
    <location>
        <begin position="41"/>
        <end position="53"/>
    </location>
</feature>
<evidence type="ECO:0000313" key="16">
    <source>
        <dbReference type="Proteomes" id="UP000244309"/>
    </source>
</evidence>
<keyword evidence="8" id="KW-0560">Oxidoreductase</keyword>
<name>A0A2V1AW15_9ASCO</name>
<dbReference type="EMBL" id="PKFO01000006">
    <property type="protein sequence ID" value="PVH21979.1"/>
    <property type="molecule type" value="Genomic_DNA"/>
</dbReference>
<dbReference type="PANTHER" id="PTHR38011">
    <property type="entry name" value="DIHYDROFOLATE REDUCTASE FAMILY PROTEIN (AFU_ORTHOLOGUE AFUA_8G06820)"/>
    <property type="match status" value="1"/>
</dbReference>
<dbReference type="PANTHER" id="PTHR38011:SF7">
    <property type="entry name" value="2,5-DIAMINO-6-RIBOSYLAMINO-4(3H)-PYRIMIDINONE 5'-PHOSPHATE REDUCTASE"/>
    <property type="match status" value="1"/>
</dbReference>
<evidence type="ECO:0000256" key="2">
    <source>
        <dbReference type="ARBA" id="ARBA00005104"/>
    </source>
</evidence>
<evidence type="ECO:0000256" key="1">
    <source>
        <dbReference type="ARBA" id="ARBA00003555"/>
    </source>
</evidence>
<evidence type="ECO:0000256" key="6">
    <source>
        <dbReference type="ARBA" id="ARBA00022619"/>
    </source>
</evidence>
<evidence type="ECO:0000313" key="15">
    <source>
        <dbReference type="EMBL" id="PVH21979.1"/>
    </source>
</evidence>
<keyword evidence="16" id="KW-1185">Reference proteome</keyword>
<gene>
    <name evidence="15" type="ORF">CXQ85_004644</name>
</gene>
<dbReference type="Pfam" id="PF01872">
    <property type="entry name" value="RibD_C"/>
    <property type="match status" value="1"/>
</dbReference>
<dbReference type="SUPFAM" id="SSF53597">
    <property type="entry name" value="Dihydrofolate reductase-like"/>
    <property type="match status" value="1"/>
</dbReference>
<comment type="catalytic activity">
    <reaction evidence="12">
        <text>2,5-diamino-6-(1-D-ribitylamino)pyrimidin-4(3H)-one 5'-phosphate + NADP(+) = 2,5-diamino-6-(1-D-ribosylamino)pyrimidin-4(3H)-one 5'-phosphate + NADPH + H(+)</text>
        <dbReference type="Rhea" id="RHEA:27278"/>
        <dbReference type="ChEBI" id="CHEBI:15378"/>
        <dbReference type="ChEBI" id="CHEBI:57783"/>
        <dbReference type="ChEBI" id="CHEBI:58349"/>
        <dbReference type="ChEBI" id="CHEBI:58890"/>
        <dbReference type="ChEBI" id="CHEBI:59545"/>
        <dbReference type="EC" id="1.1.1.302"/>
    </reaction>
</comment>
<evidence type="ECO:0000259" key="14">
    <source>
        <dbReference type="Pfam" id="PF01872"/>
    </source>
</evidence>
<dbReference type="RefSeq" id="XP_025342919.1">
    <property type="nucleotide sequence ID" value="XM_025488257.1"/>
</dbReference>
<comment type="similarity">
    <text evidence="3">Belongs to the HTP reductase family.</text>
</comment>
<evidence type="ECO:0000256" key="10">
    <source>
        <dbReference type="ARBA" id="ARBA00031630"/>
    </source>
</evidence>
<dbReference type="STRING" id="45357.A0A2V1AW15"/>
<feature type="region of interest" description="Disordered" evidence="13">
    <location>
        <begin position="1"/>
        <end position="67"/>
    </location>
</feature>
<dbReference type="Proteomes" id="UP000244309">
    <property type="component" value="Unassembled WGS sequence"/>
</dbReference>
<dbReference type="GO" id="GO:0009231">
    <property type="term" value="P:riboflavin biosynthetic process"/>
    <property type="evidence" value="ECO:0007669"/>
    <property type="project" value="UniProtKB-KW"/>
</dbReference>
<comment type="function">
    <text evidence="1">Catalyzes an early step in riboflavin biosynthesis, the NADPH-dependent reduction of the ribose side chain of 2,5-diamino-6-ribosylamino-4(3H)-pyrimidinone 5'-phosphate, yielding 2,5-diamino-6-ribitylamino-4(3H)-pyrimidinone 5'-phosphate.</text>
</comment>
<evidence type="ECO:0000256" key="5">
    <source>
        <dbReference type="ARBA" id="ARBA00015035"/>
    </source>
</evidence>
<dbReference type="OrthoDB" id="5432at2759"/>
<dbReference type="VEuPathDB" id="FungiDB:CXQ85_004644"/>
<reference evidence="15 16" key="1">
    <citation type="submission" date="2017-12" db="EMBL/GenBank/DDBJ databases">
        <title>Genome Sequence of a Multidrug-Resistant Candida haemulonii Isolate from a Patient with Chronic Leg Ulcers in Israel.</title>
        <authorList>
            <person name="Chow N.A."/>
            <person name="Gade L."/>
            <person name="Batra D."/>
            <person name="Rowe L.A."/>
            <person name="Ben-Ami R."/>
            <person name="Loparev V.N."/>
            <person name="Litvintseva A.P."/>
        </authorList>
    </citation>
    <scope>NUCLEOTIDE SEQUENCE [LARGE SCALE GENOMIC DNA]</scope>
    <source>
        <strain evidence="15 16">B11899</strain>
    </source>
</reference>
<evidence type="ECO:0000256" key="11">
    <source>
        <dbReference type="ARBA" id="ARBA00047550"/>
    </source>
</evidence>
<accession>A0A2V1AW15</accession>
<dbReference type="GeneID" id="37009974"/>
<dbReference type="InterPro" id="IPR050765">
    <property type="entry name" value="Riboflavin_Biosynth_HTPR"/>
</dbReference>
<comment type="pathway">
    <text evidence="2">Cofactor biosynthesis; riboflavin biosynthesis.</text>
</comment>
<evidence type="ECO:0000256" key="13">
    <source>
        <dbReference type="SAM" id="MobiDB-lite"/>
    </source>
</evidence>
<comment type="caution">
    <text evidence="15">The sequence shown here is derived from an EMBL/GenBank/DDBJ whole genome shotgun (WGS) entry which is preliminary data.</text>
</comment>
<organism evidence="15 16">
    <name type="scientific">Candidozyma haemuli</name>
    <dbReference type="NCBI Taxonomy" id="45357"/>
    <lineage>
        <taxon>Eukaryota</taxon>
        <taxon>Fungi</taxon>
        <taxon>Dikarya</taxon>
        <taxon>Ascomycota</taxon>
        <taxon>Saccharomycotina</taxon>
        <taxon>Pichiomycetes</taxon>
        <taxon>Metschnikowiaceae</taxon>
        <taxon>Candidozyma</taxon>
    </lineage>
</organism>
<proteinExistence type="inferred from homology"/>
<evidence type="ECO:0000256" key="3">
    <source>
        <dbReference type="ARBA" id="ARBA00009723"/>
    </source>
</evidence>
<keyword evidence="7" id="KW-0521">NADP</keyword>
<evidence type="ECO:0000256" key="4">
    <source>
        <dbReference type="ARBA" id="ARBA00012851"/>
    </source>
</evidence>